<organism evidence="2 3">
    <name type="scientific">Thermobifida fusca TM51</name>
    <dbReference type="NCBI Taxonomy" id="1169414"/>
    <lineage>
        <taxon>Bacteria</taxon>
        <taxon>Bacillati</taxon>
        <taxon>Actinomycetota</taxon>
        <taxon>Actinomycetes</taxon>
        <taxon>Streptosporangiales</taxon>
        <taxon>Nocardiopsidaceae</taxon>
        <taxon>Thermobifida</taxon>
    </lineage>
</organism>
<feature type="signal peptide" evidence="1">
    <location>
        <begin position="1"/>
        <end position="27"/>
    </location>
</feature>
<name>A0A9P2TE71_THEFU</name>
<evidence type="ECO:0000313" key="3">
    <source>
        <dbReference type="Proteomes" id="UP000014184"/>
    </source>
</evidence>
<feature type="chain" id="PRO_5040349388" description="Secreted protein" evidence="1">
    <location>
        <begin position="28"/>
        <end position="82"/>
    </location>
</feature>
<keyword evidence="1" id="KW-0732">Signal</keyword>
<comment type="caution">
    <text evidence="2">The sequence shown here is derived from an EMBL/GenBank/DDBJ whole genome shotgun (WGS) entry which is preliminary data.</text>
</comment>
<dbReference type="AlphaFoldDB" id="A0A9P2TE71"/>
<proteinExistence type="predicted"/>
<gene>
    <name evidence="2" type="ORF">TM51_00495</name>
</gene>
<evidence type="ECO:0000256" key="1">
    <source>
        <dbReference type="SAM" id="SignalP"/>
    </source>
</evidence>
<dbReference type="Proteomes" id="UP000014184">
    <property type="component" value="Unassembled WGS sequence"/>
</dbReference>
<reference evidence="2 3" key="1">
    <citation type="journal article" date="2013" name="Genome Announc.">
        <title>Draft Genome Sequence of the Lignocellulose Decomposer Thermobifida fusca Strain TM51.</title>
        <authorList>
            <person name="Toth A."/>
            <person name="Barna T."/>
            <person name="Nagy I."/>
            <person name="Horvath B."/>
            <person name="Nagy I."/>
            <person name="Tancsics A."/>
            <person name="Kriszt B."/>
            <person name="Baka E."/>
            <person name="Fekete C."/>
            <person name="Kukolya J."/>
        </authorList>
    </citation>
    <scope>NUCLEOTIDE SEQUENCE [LARGE SCALE GENOMIC DNA]</scope>
    <source>
        <strain evidence="2 3">TM51</strain>
    </source>
</reference>
<sequence>MRGIVKAAAVSAITAGLLSFSTATALAGGFEIDRESHTTVVDQCVVDQRVTISSPLDLPAELLPLGEDTYNCISNEAVVINR</sequence>
<dbReference type="RefSeq" id="WP_011290483.1">
    <property type="nucleotide sequence ID" value="NZ_AOSG01000001.1"/>
</dbReference>
<keyword evidence="3" id="KW-1185">Reference proteome</keyword>
<evidence type="ECO:0008006" key="4">
    <source>
        <dbReference type="Google" id="ProtNLM"/>
    </source>
</evidence>
<evidence type="ECO:0000313" key="2">
    <source>
        <dbReference type="EMBL" id="EOR72895.1"/>
    </source>
</evidence>
<protein>
    <recommendedName>
        <fullName evidence="4">Secreted protein</fullName>
    </recommendedName>
</protein>
<dbReference type="EMBL" id="AOSG01000001">
    <property type="protein sequence ID" value="EOR72895.1"/>
    <property type="molecule type" value="Genomic_DNA"/>
</dbReference>
<accession>A0A9P2TE71</accession>